<comment type="caution">
    <text evidence="7">The sequence shown here is derived from an EMBL/GenBank/DDBJ whole genome shotgun (WGS) entry which is preliminary data.</text>
</comment>
<dbReference type="OrthoDB" id="198619at2759"/>
<organism evidence="7 8">
    <name type="scientific">Amphibalanus amphitrite</name>
    <name type="common">Striped barnacle</name>
    <name type="synonym">Balanus amphitrite</name>
    <dbReference type="NCBI Taxonomy" id="1232801"/>
    <lineage>
        <taxon>Eukaryota</taxon>
        <taxon>Metazoa</taxon>
        <taxon>Ecdysozoa</taxon>
        <taxon>Arthropoda</taxon>
        <taxon>Crustacea</taxon>
        <taxon>Multicrustacea</taxon>
        <taxon>Cirripedia</taxon>
        <taxon>Thoracica</taxon>
        <taxon>Thoracicalcarea</taxon>
        <taxon>Balanomorpha</taxon>
        <taxon>Balanoidea</taxon>
        <taxon>Balanidae</taxon>
        <taxon>Amphibalaninae</taxon>
        <taxon>Amphibalanus</taxon>
    </lineage>
</organism>
<sequence length="748" mass="80924">MAGWATRQAALLCRYRPQLGRRRAHLAWRGQPAARGRATPKADDSLVRNVGIIAHIDAGKTTTTERLLYYSGAISAMGEVHDGAATMDFLEQERARGITVAAAAVSLPWRDRRLNLIDTPGHADFTLEVERSLRVLDGAVAVLDAAAGVQAQTLTVWRQSARYQLPVIVFVNKMDKRTADLEGCLRSMHERLGVPPLLTQLPLGEGAQFRGVVELGSMTRLEWPAGGDGKKFDSRPLREDTDGSLWERAAAARATLVEQAAELDDTLATEYLEAASAEEVSGDQVRAALRRLTLRRAALPTLCGSAYRNTAVQPLLDAVAELLPAPAERLPDAVRLYGDSLCALAFKTVHCRQRGALTYVRVYSGALEPGQRVYNVSRAQTERLGRVMTPSADQLTEEPRVTTGHIAVVSGLRETATGDTLAASQTAASAARRRAGSDGSAALLGVTIPEPVFFCSVEPPSLAKAKALETALERLQLEDPSLRVTQNEETGQTVLSGMGELHLAIIKDRLLREHGVEAELGAPQVSYRETPRAAGRLRHRLARRIADTNHEVELELHLEPESDAPAPPQLLLAPTEESAEQLRTLRPRLLAAAERGVRAALAHGPLLGCPVVGVQPRLSWLHVAPRTAEHVVTAAAARCTAEVLRAAGCRLLEPVMALHVTTAADALSAVLADLSTRRAQVRDVRDWHGEKLVLASAPLAELRDYNTALRTLSSGLASFAMELETYCPMAPYDEDGAIESVTGFRPQR</sequence>
<dbReference type="EMBL" id="VIIS01000606">
    <property type="protein sequence ID" value="KAF0307084.1"/>
    <property type="molecule type" value="Genomic_DNA"/>
</dbReference>
<dbReference type="PANTHER" id="PTHR43261:SF1">
    <property type="entry name" value="RIBOSOME-RELEASING FACTOR 2, MITOCHONDRIAL"/>
    <property type="match status" value="1"/>
</dbReference>
<dbReference type="SUPFAM" id="SSF54980">
    <property type="entry name" value="EF-G C-terminal domain-like"/>
    <property type="match status" value="2"/>
</dbReference>
<dbReference type="CDD" id="cd03713">
    <property type="entry name" value="EFG_mtEFG_C"/>
    <property type="match status" value="1"/>
</dbReference>
<dbReference type="CDD" id="cd01886">
    <property type="entry name" value="EF-G"/>
    <property type="match status" value="1"/>
</dbReference>
<dbReference type="CDD" id="cd16262">
    <property type="entry name" value="EFG_III"/>
    <property type="match status" value="1"/>
</dbReference>
<dbReference type="InterPro" id="IPR020568">
    <property type="entry name" value="Ribosomal_Su5_D2-typ_SF"/>
</dbReference>
<evidence type="ECO:0000313" key="7">
    <source>
        <dbReference type="EMBL" id="KAF0307084.1"/>
    </source>
</evidence>
<dbReference type="SUPFAM" id="SSF52540">
    <property type="entry name" value="P-loop containing nucleoside triphosphate hydrolases"/>
    <property type="match status" value="1"/>
</dbReference>
<gene>
    <name evidence="7" type="primary">gfm2</name>
    <name evidence="7" type="ORF">FJT64_021524</name>
</gene>
<dbReference type="InterPro" id="IPR004161">
    <property type="entry name" value="EFTu-like_2"/>
</dbReference>
<keyword evidence="8" id="KW-1185">Reference proteome</keyword>
<name>A0A6A4WTC3_AMPAM</name>
<dbReference type="PRINTS" id="PR00315">
    <property type="entry name" value="ELONGATNFCT"/>
</dbReference>
<dbReference type="InterPro" id="IPR009000">
    <property type="entry name" value="Transl_B-barrel_sf"/>
</dbReference>
<dbReference type="InterPro" id="IPR041095">
    <property type="entry name" value="EFG_II"/>
</dbReference>
<keyword evidence="3" id="KW-0648">Protein biosynthesis</keyword>
<protein>
    <submittedName>
        <fullName evidence="7">Ribosome-releasing factor 2, mitochondrial</fullName>
    </submittedName>
</protein>
<evidence type="ECO:0000256" key="3">
    <source>
        <dbReference type="ARBA" id="ARBA00022917"/>
    </source>
</evidence>
<accession>A0A6A4WTC3</accession>
<feature type="domain" description="Tr-type G" evidence="6">
    <location>
        <begin position="45"/>
        <end position="327"/>
    </location>
</feature>
<evidence type="ECO:0000259" key="6">
    <source>
        <dbReference type="PROSITE" id="PS51722"/>
    </source>
</evidence>
<dbReference type="GO" id="GO:0032790">
    <property type="term" value="P:ribosome disassembly"/>
    <property type="evidence" value="ECO:0007669"/>
    <property type="project" value="TreeGrafter"/>
</dbReference>
<dbReference type="InterPro" id="IPR031157">
    <property type="entry name" value="G_TR_CS"/>
</dbReference>
<dbReference type="Gene3D" id="3.30.230.10">
    <property type="match status" value="1"/>
</dbReference>
<dbReference type="GO" id="GO:0005525">
    <property type="term" value="F:GTP binding"/>
    <property type="evidence" value="ECO:0007669"/>
    <property type="project" value="UniProtKB-KW"/>
</dbReference>
<dbReference type="InterPro" id="IPR005517">
    <property type="entry name" value="Transl_elong_EFG/EF2_IV"/>
</dbReference>
<dbReference type="FunFam" id="3.40.50.300:FF:000514">
    <property type="entry name" value="Ribosome-releasing factor 2, mitochondrial"/>
    <property type="match status" value="1"/>
</dbReference>
<dbReference type="Pfam" id="PF14492">
    <property type="entry name" value="EFG_III"/>
    <property type="match status" value="1"/>
</dbReference>
<evidence type="ECO:0000313" key="8">
    <source>
        <dbReference type="Proteomes" id="UP000440578"/>
    </source>
</evidence>
<dbReference type="Pfam" id="PF03144">
    <property type="entry name" value="GTP_EFTU_D2"/>
    <property type="match status" value="1"/>
</dbReference>
<proteinExistence type="predicted"/>
<dbReference type="InterPro" id="IPR035649">
    <property type="entry name" value="EFG_V"/>
</dbReference>
<dbReference type="PROSITE" id="PS00301">
    <property type="entry name" value="G_TR_1"/>
    <property type="match status" value="1"/>
</dbReference>
<dbReference type="InterPro" id="IPR005225">
    <property type="entry name" value="Small_GTP-bd"/>
</dbReference>
<dbReference type="InterPro" id="IPR027417">
    <property type="entry name" value="P-loop_NTPase"/>
</dbReference>
<dbReference type="InterPro" id="IPR000640">
    <property type="entry name" value="EFG_V-like"/>
</dbReference>
<evidence type="ECO:0000256" key="2">
    <source>
        <dbReference type="ARBA" id="ARBA00022768"/>
    </source>
</evidence>
<dbReference type="SUPFAM" id="SSF50447">
    <property type="entry name" value="Translation proteins"/>
    <property type="match status" value="1"/>
</dbReference>
<dbReference type="InterPro" id="IPR000795">
    <property type="entry name" value="T_Tr_GTP-bd_dom"/>
</dbReference>
<dbReference type="Pfam" id="PF00679">
    <property type="entry name" value="EFG_C"/>
    <property type="match status" value="1"/>
</dbReference>
<keyword evidence="1" id="KW-0547">Nucleotide-binding</keyword>
<dbReference type="GO" id="GO:0005759">
    <property type="term" value="C:mitochondrial matrix"/>
    <property type="evidence" value="ECO:0007669"/>
    <property type="project" value="UniProtKB-ARBA"/>
</dbReference>
<reference evidence="7 8" key="1">
    <citation type="submission" date="2019-07" db="EMBL/GenBank/DDBJ databases">
        <title>Draft genome assembly of a fouling barnacle, Amphibalanus amphitrite (Darwin, 1854): The first reference genome for Thecostraca.</title>
        <authorList>
            <person name="Kim W."/>
        </authorList>
    </citation>
    <scope>NUCLEOTIDE SEQUENCE [LARGE SCALE GENOMIC DNA]</scope>
    <source>
        <strain evidence="7">SNU_AA5</strain>
        <tissue evidence="7">Soma without cirri and trophi</tissue>
    </source>
</reference>
<dbReference type="GO" id="GO:0003746">
    <property type="term" value="F:translation elongation factor activity"/>
    <property type="evidence" value="ECO:0007669"/>
    <property type="project" value="UniProtKB-KW"/>
</dbReference>
<dbReference type="SUPFAM" id="SSF54211">
    <property type="entry name" value="Ribosomal protein S5 domain 2-like"/>
    <property type="match status" value="1"/>
</dbReference>
<dbReference type="PANTHER" id="PTHR43261">
    <property type="entry name" value="TRANSLATION ELONGATION FACTOR G-RELATED"/>
    <property type="match status" value="1"/>
</dbReference>
<dbReference type="AlphaFoldDB" id="A0A6A4WTC3"/>
<dbReference type="NCBIfam" id="TIGR00231">
    <property type="entry name" value="small_GTP"/>
    <property type="match status" value="1"/>
</dbReference>
<dbReference type="InterPro" id="IPR009022">
    <property type="entry name" value="EFG_III"/>
</dbReference>
<dbReference type="GO" id="GO:0003924">
    <property type="term" value="F:GTPase activity"/>
    <property type="evidence" value="ECO:0007669"/>
    <property type="project" value="InterPro"/>
</dbReference>
<dbReference type="InterPro" id="IPR035647">
    <property type="entry name" value="EFG_III/V"/>
</dbReference>
<dbReference type="SMART" id="SM00889">
    <property type="entry name" value="EFG_IV"/>
    <property type="match status" value="1"/>
</dbReference>
<dbReference type="PROSITE" id="PS51722">
    <property type="entry name" value="G_TR_2"/>
    <property type="match status" value="1"/>
</dbReference>
<dbReference type="Gene3D" id="3.30.70.870">
    <property type="entry name" value="Elongation Factor G (Translational Gtpase), domain 3"/>
    <property type="match status" value="1"/>
</dbReference>
<keyword evidence="5" id="KW-0342">GTP-binding</keyword>
<evidence type="ECO:0000256" key="1">
    <source>
        <dbReference type="ARBA" id="ARBA00022741"/>
    </source>
</evidence>
<keyword evidence="4" id="KW-0496">Mitochondrion</keyword>
<dbReference type="SMART" id="SM00838">
    <property type="entry name" value="EFG_C"/>
    <property type="match status" value="1"/>
</dbReference>
<dbReference type="Gene3D" id="2.40.30.10">
    <property type="entry name" value="Translation factors"/>
    <property type="match status" value="1"/>
</dbReference>
<dbReference type="InterPro" id="IPR014721">
    <property type="entry name" value="Ribsml_uS5_D2-typ_fold_subgr"/>
</dbReference>
<dbReference type="GO" id="GO:0032543">
    <property type="term" value="P:mitochondrial translation"/>
    <property type="evidence" value="ECO:0007669"/>
    <property type="project" value="TreeGrafter"/>
</dbReference>
<evidence type="ECO:0000256" key="5">
    <source>
        <dbReference type="ARBA" id="ARBA00023134"/>
    </source>
</evidence>
<dbReference type="Proteomes" id="UP000440578">
    <property type="component" value="Unassembled WGS sequence"/>
</dbReference>
<dbReference type="Gene3D" id="3.30.70.240">
    <property type="match status" value="1"/>
</dbReference>
<dbReference type="Pfam" id="PF00009">
    <property type="entry name" value="GTP_EFTU"/>
    <property type="match status" value="1"/>
</dbReference>
<evidence type="ECO:0000256" key="4">
    <source>
        <dbReference type="ARBA" id="ARBA00023128"/>
    </source>
</evidence>
<dbReference type="FunFam" id="3.30.70.870:FF:000001">
    <property type="entry name" value="Elongation factor G"/>
    <property type="match status" value="1"/>
</dbReference>
<dbReference type="Gene3D" id="3.40.50.300">
    <property type="entry name" value="P-loop containing nucleotide triphosphate hydrolases"/>
    <property type="match status" value="1"/>
</dbReference>
<keyword evidence="2" id="KW-0251">Elongation factor</keyword>